<proteinExistence type="predicted"/>
<keyword evidence="3" id="KW-1185">Reference proteome</keyword>
<dbReference type="EMBL" id="PNHE01000023">
    <property type="protein sequence ID" value="PMC58158.1"/>
    <property type="molecule type" value="Genomic_DNA"/>
</dbReference>
<dbReference type="RefSeq" id="WP_092086943.1">
    <property type="nucleotide sequence ID" value="NZ_FNEL01000080.1"/>
</dbReference>
<comment type="caution">
    <text evidence="2">The sequence shown here is derived from an EMBL/GenBank/DDBJ whole genome shotgun (WGS) entry which is preliminary data.</text>
</comment>
<gene>
    <name evidence="2" type="ORF">CJ205_05815</name>
</gene>
<name>A0A1G8PNY6_9LACT</name>
<feature type="transmembrane region" description="Helical" evidence="1">
    <location>
        <begin position="63"/>
        <end position="82"/>
    </location>
</feature>
<evidence type="ECO:0000313" key="2">
    <source>
        <dbReference type="EMBL" id="PMC58158.1"/>
    </source>
</evidence>
<dbReference type="Proteomes" id="UP000235682">
    <property type="component" value="Unassembled WGS sequence"/>
</dbReference>
<keyword evidence="1" id="KW-1133">Transmembrane helix</keyword>
<reference evidence="2 3" key="1">
    <citation type="submission" date="2017-09" db="EMBL/GenBank/DDBJ databases">
        <title>Bacterial strain isolated from the female urinary microbiota.</title>
        <authorList>
            <person name="Thomas-White K."/>
            <person name="Kumar N."/>
            <person name="Forster S."/>
            <person name="Putonti C."/>
            <person name="Lawley T."/>
            <person name="Wolfe A.J."/>
        </authorList>
    </citation>
    <scope>NUCLEOTIDE SEQUENCE [LARGE SCALE GENOMIC DNA]</scope>
    <source>
        <strain evidence="2 3">UMB0852</strain>
    </source>
</reference>
<evidence type="ECO:0000256" key="1">
    <source>
        <dbReference type="SAM" id="Phobius"/>
    </source>
</evidence>
<keyword evidence="1" id="KW-0472">Membrane</keyword>
<sequence length="86" mass="9527">MSVIFTLFFASLIGIGALLWMSAESFYQLIPTLSVKQLKGLSLGYITIGFLFIFFTHHATFRLVGLTIAGLYSAGVALYLGFKQRK</sequence>
<organism evidence="2 3">
    <name type="scientific">Dolosicoccus paucivorans</name>
    <dbReference type="NCBI Taxonomy" id="84521"/>
    <lineage>
        <taxon>Bacteria</taxon>
        <taxon>Bacillati</taxon>
        <taxon>Bacillota</taxon>
        <taxon>Bacilli</taxon>
        <taxon>Lactobacillales</taxon>
        <taxon>Aerococcaceae</taxon>
        <taxon>Dolosicoccus</taxon>
    </lineage>
</organism>
<feature type="transmembrane region" description="Helical" evidence="1">
    <location>
        <begin position="38"/>
        <end position="57"/>
    </location>
</feature>
<evidence type="ECO:0000313" key="3">
    <source>
        <dbReference type="Proteomes" id="UP000235682"/>
    </source>
</evidence>
<feature type="transmembrane region" description="Helical" evidence="1">
    <location>
        <begin position="6"/>
        <end position="26"/>
    </location>
</feature>
<keyword evidence="1" id="KW-0812">Transmembrane</keyword>
<dbReference type="AlphaFoldDB" id="A0A1G8PNY6"/>
<protein>
    <submittedName>
        <fullName evidence="2">Uncharacterized protein</fullName>
    </submittedName>
</protein>
<accession>A0A1G8PNY6</accession>